<dbReference type="HOGENOM" id="CLU_044092_0_0_1"/>
<proteinExistence type="predicted"/>
<dbReference type="PANTHER" id="PTHR40129:SF2">
    <property type="entry name" value="KETOPANTOATE REDUCTASE N-TERMINAL DOMAIN-CONTAINING PROTEIN"/>
    <property type="match status" value="1"/>
</dbReference>
<sequence>MTTCLGSRGSVRLDEATSDATVDILLLGSGWTSTFLMPLLDERKLTYAYTTKDGRDGSIKFSFESSKTEALSAEQTGDLEQFERLPAAQTIVIIFPLYGPGASTRLVKNYLATHPTARPLFVQLGSTGIYDGGPTMQHNASTVGSDDGAAWRAQDPIRYIDRHSTYNTTNPRAVAEDELLSLSPTLQSQEKDDEKSRSVKASTTVLNLSGLWGGPRSIRAYVGRIAPTKEALSAKGSIHMLHGLDLARAIVAVSLPDARATTQGQRWIVSDTRCYDWWELASAWGLNGDDRSAFPKNASKALQRTEKAAATGHQAEWVVELMAEQKVFVLPRGPERLHRIMSSLEFWSAFGLAPIKARLE</sequence>
<keyword evidence="2" id="KW-1185">Reference proteome</keyword>
<dbReference type="RefSeq" id="XP_014566465.1">
    <property type="nucleotide sequence ID" value="XM_014710979.1"/>
</dbReference>
<dbReference type="eggNOG" id="ENOG502RXTJ">
    <property type="taxonomic scope" value="Eukaryota"/>
</dbReference>
<comment type="caution">
    <text evidence="1">The sequence shown here is derived from an EMBL/GenBank/DDBJ whole genome shotgun (WGS) entry which is preliminary data.</text>
</comment>
<reference evidence="1 2" key="2">
    <citation type="journal article" date="2012" name="Open Biol.">
        <title>Characteristics of nucleosomes and linker DNA regions on the genome of the basidiomycete Mixia osmundae revealed by mono- and dinucleosome mapping.</title>
        <authorList>
            <person name="Nishida H."/>
            <person name="Kondo S."/>
            <person name="Matsumoto T."/>
            <person name="Suzuki Y."/>
            <person name="Yoshikawa H."/>
            <person name="Taylor T.D."/>
            <person name="Sugiyama J."/>
        </authorList>
    </citation>
    <scope>NUCLEOTIDE SEQUENCE [LARGE SCALE GENOMIC DNA]</scope>
    <source>
        <strain evidence="2">CBS 9802 / IAM 14324 / JCM 22182 / KY 12970</strain>
    </source>
</reference>
<gene>
    <name evidence="1" type="primary">Mo03056</name>
    <name evidence="1" type="ORF">E5Q_03056</name>
</gene>
<organism evidence="1 2">
    <name type="scientific">Mixia osmundae (strain CBS 9802 / IAM 14324 / JCM 22182 / KY 12970)</name>
    <dbReference type="NCBI Taxonomy" id="764103"/>
    <lineage>
        <taxon>Eukaryota</taxon>
        <taxon>Fungi</taxon>
        <taxon>Dikarya</taxon>
        <taxon>Basidiomycota</taxon>
        <taxon>Pucciniomycotina</taxon>
        <taxon>Mixiomycetes</taxon>
        <taxon>Mixiales</taxon>
        <taxon>Mixiaceae</taxon>
        <taxon>Mixia</taxon>
    </lineage>
</organism>
<dbReference type="OrthoDB" id="674948at2759"/>
<reference evidence="1 2" key="1">
    <citation type="journal article" date="2011" name="J. Gen. Appl. Microbiol.">
        <title>Draft genome sequencing of the enigmatic basidiomycete Mixia osmundae.</title>
        <authorList>
            <person name="Nishida H."/>
            <person name="Nagatsuka Y."/>
            <person name="Sugiyama J."/>
        </authorList>
    </citation>
    <scope>NUCLEOTIDE SEQUENCE [LARGE SCALE GENOMIC DNA]</scope>
    <source>
        <strain evidence="2">CBS 9802 / IAM 14324 / JCM 22182 / KY 12970</strain>
    </source>
</reference>
<name>G7E0M9_MIXOS</name>
<evidence type="ECO:0000313" key="2">
    <source>
        <dbReference type="Proteomes" id="UP000009131"/>
    </source>
</evidence>
<protein>
    <submittedName>
        <fullName evidence="1">Uncharacterized protein</fullName>
    </submittedName>
</protein>
<accession>G7E0M9</accession>
<evidence type="ECO:0000313" key="1">
    <source>
        <dbReference type="EMBL" id="GAA96389.1"/>
    </source>
</evidence>
<dbReference type="STRING" id="764103.G7E0M9"/>
<dbReference type="PANTHER" id="PTHR40129">
    <property type="entry name" value="KETOPANTOATE REDUCTASE N-TERMINAL DOMAIN-CONTAINING PROTEIN"/>
    <property type="match status" value="1"/>
</dbReference>
<dbReference type="InParanoid" id="G7E0M9"/>
<dbReference type="AlphaFoldDB" id="G7E0M9"/>
<dbReference type="Proteomes" id="UP000009131">
    <property type="component" value="Unassembled WGS sequence"/>
</dbReference>
<dbReference type="OMA" id="DWWSLFA"/>
<dbReference type="EMBL" id="BABT02000084">
    <property type="protein sequence ID" value="GAA96389.1"/>
    <property type="molecule type" value="Genomic_DNA"/>
</dbReference>